<evidence type="ECO:0000256" key="7">
    <source>
        <dbReference type="SAM" id="MobiDB-lite"/>
    </source>
</evidence>
<dbReference type="OrthoDB" id="639767at2759"/>
<dbReference type="SUPFAM" id="SSF53383">
    <property type="entry name" value="PLP-dependent transferases"/>
    <property type="match status" value="1"/>
</dbReference>
<evidence type="ECO:0000256" key="3">
    <source>
        <dbReference type="ARBA" id="ARBA00022898"/>
    </source>
</evidence>
<name>A0A1J1HLW8_9DIPT</name>
<comment type="similarity">
    <text evidence="2 6">Belongs to the group II decarboxylase family.</text>
</comment>
<dbReference type="PRINTS" id="PR00800">
    <property type="entry name" value="YHDCRBOXLASE"/>
</dbReference>
<protein>
    <submittedName>
        <fullName evidence="8">CLUMA_CG002496, isoform A</fullName>
    </submittedName>
</protein>
<dbReference type="EMBL" id="CVRI01000010">
    <property type="protein sequence ID" value="CRK89064.1"/>
    <property type="molecule type" value="Genomic_DNA"/>
</dbReference>
<reference evidence="8 9" key="1">
    <citation type="submission" date="2015-04" db="EMBL/GenBank/DDBJ databases">
        <authorList>
            <person name="Syromyatnikov M.Y."/>
            <person name="Popov V.N."/>
        </authorList>
    </citation>
    <scope>NUCLEOTIDE SEQUENCE [LARGE SCALE GENOMIC DNA]</scope>
</reference>
<sequence length="550" mass="62046">MAKNYEEFRTHGKVLIDYICNYVKTIEKRPAFYENLKPGFLAPQLPSDMPENPESFTNVLLDFDQKILPGMVHGIHPDFFTFFGTGNAYPSVIGDMLSGAIATVGFSWASSPSVTELEYIMLDWYAKALNLPDFFLSINSNKNSKGGGALQASATDAMMSFMIAARDRAIKQQKNGRRDSHQPGLGGNEDAAYLPKLVCYASVNAHGCVEKVANLCMVKYRSVKVDADDKMKASALENAIREDLENGFIPFFVVGTSGTTEQGAFDELDKIGEVCSKFQGIWFHVDASYGGNFFMLPSKRYLSVGLNYADSINVNPNKLLLTAADCTCAWVKDVQGFVEAFDVEALYLKHQYEESIVDLRHWGTPLSRRFRSLKLFFMFRMYGLEGFQAFLNKVIDVGEHFATLVTSDSRFRVKNDAKNGIVCFRLNRNDHVNESLLKMINDTKKIHLLPTICKKKMCLRFVVNREYCSEAQVKRAWLLISHYATNLRDEIKRRRALSIEGQAEENDELNQENSLNFKDRMTIETNESAVKKSIQDDETPTVAPKDESAV</sequence>
<accession>A0A1J1HLW8</accession>
<dbReference type="InterPro" id="IPR015421">
    <property type="entry name" value="PyrdxlP-dep_Trfase_major"/>
</dbReference>
<dbReference type="PANTHER" id="PTHR11999">
    <property type="entry name" value="GROUP II PYRIDOXAL-5-PHOSPHATE DECARBOXYLASE"/>
    <property type="match status" value="1"/>
</dbReference>
<feature type="modified residue" description="N6-(pyridoxal phosphate)lysine" evidence="5">
    <location>
        <position position="318"/>
    </location>
</feature>
<dbReference type="AlphaFoldDB" id="A0A1J1HLW8"/>
<dbReference type="GO" id="GO:0005737">
    <property type="term" value="C:cytoplasm"/>
    <property type="evidence" value="ECO:0007669"/>
    <property type="project" value="TreeGrafter"/>
</dbReference>
<evidence type="ECO:0000256" key="2">
    <source>
        <dbReference type="ARBA" id="ARBA00009533"/>
    </source>
</evidence>
<dbReference type="STRING" id="568069.A0A1J1HLW8"/>
<dbReference type="GO" id="GO:0019752">
    <property type="term" value="P:carboxylic acid metabolic process"/>
    <property type="evidence" value="ECO:0007669"/>
    <property type="project" value="InterPro"/>
</dbReference>
<feature type="region of interest" description="Disordered" evidence="7">
    <location>
        <begin position="527"/>
        <end position="550"/>
    </location>
</feature>
<dbReference type="GO" id="GO:0016831">
    <property type="term" value="F:carboxy-lyase activity"/>
    <property type="evidence" value="ECO:0007669"/>
    <property type="project" value="InterPro"/>
</dbReference>
<gene>
    <name evidence="8" type="ORF">CLUMA_CG002496</name>
</gene>
<evidence type="ECO:0000256" key="6">
    <source>
        <dbReference type="RuleBase" id="RU000382"/>
    </source>
</evidence>
<keyword evidence="3 5" id="KW-0663">Pyridoxal phosphate</keyword>
<keyword evidence="4 6" id="KW-0456">Lyase</keyword>
<keyword evidence="9" id="KW-1185">Reference proteome</keyword>
<evidence type="ECO:0000256" key="4">
    <source>
        <dbReference type="ARBA" id="ARBA00023239"/>
    </source>
</evidence>
<dbReference type="GO" id="GO:0006520">
    <property type="term" value="P:amino acid metabolic process"/>
    <property type="evidence" value="ECO:0007669"/>
    <property type="project" value="InterPro"/>
</dbReference>
<organism evidence="8 9">
    <name type="scientific">Clunio marinus</name>
    <dbReference type="NCBI Taxonomy" id="568069"/>
    <lineage>
        <taxon>Eukaryota</taxon>
        <taxon>Metazoa</taxon>
        <taxon>Ecdysozoa</taxon>
        <taxon>Arthropoda</taxon>
        <taxon>Hexapoda</taxon>
        <taxon>Insecta</taxon>
        <taxon>Pterygota</taxon>
        <taxon>Neoptera</taxon>
        <taxon>Endopterygota</taxon>
        <taxon>Diptera</taxon>
        <taxon>Nematocera</taxon>
        <taxon>Chironomoidea</taxon>
        <taxon>Chironomidae</taxon>
        <taxon>Clunio</taxon>
    </lineage>
</organism>
<dbReference type="Proteomes" id="UP000183832">
    <property type="component" value="Unassembled WGS sequence"/>
</dbReference>
<dbReference type="Gene3D" id="3.40.640.10">
    <property type="entry name" value="Type I PLP-dependent aspartate aminotransferase-like (Major domain)"/>
    <property type="match status" value="1"/>
</dbReference>
<evidence type="ECO:0000256" key="5">
    <source>
        <dbReference type="PIRSR" id="PIRSR602129-50"/>
    </source>
</evidence>
<comment type="cofactor">
    <cofactor evidence="1 5 6">
        <name>pyridoxal 5'-phosphate</name>
        <dbReference type="ChEBI" id="CHEBI:597326"/>
    </cofactor>
</comment>
<evidence type="ECO:0000313" key="8">
    <source>
        <dbReference type="EMBL" id="CRK89064.1"/>
    </source>
</evidence>
<dbReference type="InterPro" id="IPR002129">
    <property type="entry name" value="PyrdxlP-dep_de-COase"/>
</dbReference>
<evidence type="ECO:0000256" key="1">
    <source>
        <dbReference type="ARBA" id="ARBA00001933"/>
    </source>
</evidence>
<dbReference type="PANTHER" id="PTHR11999:SF76">
    <property type="entry name" value="FI02861P"/>
    <property type="match status" value="1"/>
</dbReference>
<dbReference type="InterPro" id="IPR010977">
    <property type="entry name" value="Aromatic_deC"/>
</dbReference>
<proteinExistence type="inferred from homology"/>
<evidence type="ECO:0000313" key="9">
    <source>
        <dbReference type="Proteomes" id="UP000183832"/>
    </source>
</evidence>
<dbReference type="Pfam" id="PF00282">
    <property type="entry name" value="Pyridoxal_deC"/>
    <property type="match status" value="1"/>
</dbReference>
<dbReference type="InterPro" id="IPR015424">
    <property type="entry name" value="PyrdxlP-dep_Trfase"/>
</dbReference>
<dbReference type="Gene3D" id="1.20.1340.10">
    <property type="entry name" value="dopa decarboxylase, N-terminal domain"/>
    <property type="match status" value="1"/>
</dbReference>
<dbReference type="InterPro" id="IPR015422">
    <property type="entry name" value="PyrdxlP-dep_Trfase_small"/>
</dbReference>
<dbReference type="GO" id="GO:0030170">
    <property type="term" value="F:pyridoxal phosphate binding"/>
    <property type="evidence" value="ECO:0007669"/>
    <property type="project" value="InterPro"/>
</dbReference>
<dbReference type="Gene3D" id="3.90.1150.10">
    <property type="entry name" value="Aspartate Aminotransferase, domain 1"/>
    <property type="match status" value="1"/>
</dbReference>